<dbReference type="Proteomes" id="UP000271241">
    <property type="component" value="Unassembled WGS sequence"/>
</dbReference>
<feature type="transmembrane region" description="Helical" evidence="1">
    <location>
        <begin position="216"/>
        <end position="237"/>
    </location>
</feature>
<dbReference type="OrthoDB" id="10250354at2759"/>
<keyword evidence="1" id="KW-0812">Transmembrane</keyword>
<dbReference type="EMBL" id="KZ992619">
    <property type="protein sequence ID" value="RKP08264.1"/>
    <property type="molecule type" value="Genomic_DNA"/>
</dbReference>
<sequence>MSGTPVGALFDPDYTAILCRCFMATSLLSGLLIVFCAMLSVRVDKSDRWAWGTVFVPLWLVDAVLLIWLVPMAFRPSFGRTEGAKTRRESKQQRRAREARRRGIAVTCYLVLCIVFQILIVLREDRHILWSAAAVFIPYWALEAINFINNGASALADIRDIPADDPATGVAMSGRERRMLQAAILVNAYWWWCIRVSLALLIVLKLDGQLATGWPTVFVPAYLATVRYLLLFLVAWLRLRAIDHAESRAQGKLENPAGHSMAVVFVPVFIVLSMLFCCTCCCAPCLFCLQHVPTDEMGENAARVVMVPFNRRITYAPLGSNVSTPTAVKV</sequence>
<protein>
    <recommendedName>
        <fullName evidence="4">Transmembrane protein</fullName>
    </recommendedName>
</protein>
<accession>A0A4P9XQE8</accession>
<dbReference type="InterPro" id="IPR019396">
    <property type="entry name" value="TM_Fragile-X-F-assoc"/>
</dbReference>
<keyword evidence="1" id="KW-1133">Transmembrane helix</keyword>
<feature type="transmembrane region" description="Helical" evidence="1">
    <location>
        <begin position="128"/>
        <end position="149"/>
    </location>
</feature>
<reference evidence="3" key="1">
    <citation type="journal article" date="2018" name="Nat. Microbiol.">
        <title>Leveraging single-cell genomics to expand the fungal tree of life.</title>
        <authorList>
            <person name="Ahrendt S.R."/>
            <person name="Quandt C.A."/>
            <person name="Ciobanu D."/>
            <person name="Clum A."/>
            <person name="Salamov A."/>
            <person name="Andreopoulos B."/>
            <person name="Cheng J.F."/>
            <person name="Woyke T."/>
            <person name="Pelin A."/>
            <person name="Henrissat B."/>
            <person name="Reynolds N.K."/>
            <person name="Benny G.L."/>
            <person name="Smith M.E."/>
            <person name="James T.Y."/>
            <person name="Grigoriev I.V."/>
        </authorList>
    </citation>
    <scope>NUCLEOTIDE SEQUENCE [LARGE SCALE GENOMIC DNA]</scope>
    <source>
        <strain evidence="3">RSA 1356</strain>
    </source>
</reference>
<dbReference type="PANTHER" id="PTHR13568:SF9">
    <property type="entry name" value="TRANSMEMBRANE PROTEIN 203"/>
    <property type="match status" value="1"/>
</dbReference>
<feature type="transmembrane region" description="Helical" evidence="1">
    <location>
        <begin position="103"/>
        <end position="122"/>
    </location>
</feature>
<gene>
    <name evidence="2" type="ORF">THASP1DRAFT_15880</name>
</gene>
<dbReference type="AlphaFoldDB" id="A0A4P9XQE8"/>
<evidence type="ECO:0000313" key="2">
    <source>
        <dbReference type="EMBL" id="RKP08264.1"/>
    </source>
</evidence>
<evidence type="ECO:0008006" key="4">
    <source>
        <dbReference type="Google" id="ProtNLM"/>
    </source>
</evidence>
<organism evidence="2 3">
    <name type="scientific">Thamnocephalis sphaerospora</name>
    <dbReference type="NCBI Taxonomy" id="78915"/>
    <lineage>
        <taxon>Eukaryota</taxon>
        <taxon>Fungi</taxon>
        <taxon>Fungi incertae sedis</taxon>
        <taxon>Zoopagomycota</taxon>
        <taxon>Zoopagomycotina</taxon>
        <taxon>Zoopagomycetes</taxon>
        <taxon>Zoopagales</taxon>
        <taxon>Sigmoideomycetaceae</taxon>
        <taxon>Thamnocephalis</taxon>
    </lineage>
</organism>
<dbReference type="STRING" id="78915.A0A4P9XQE8"/>
<keyword evidence="3" id="KW-1185">Reference proteome</keyword>
<proteinExistence type="predicted"/>
<feature type="transmembrane region" description="Helical" evidence="1">
    <location>
        <begin position="182"/>
        <end position="204"/>
    </location>
</feature>
<dbReference type="Pfam" id="PF10269">
    <property type="entry name" value="Tmemb_185A"/>
    <property type="match status" value="1"/>
</dbReference>
<feature type="transmembrane region" description="Helical" evidence="1">
    <location>
        <begin position="21"/>
        <end position="43"/>
    </location>
</feature>
<evidence type="ECO:0000313" key="3">
    <source>
        <dbReference type="Proteomes" id="UP000271241"/>
    </source>
</evidence>
<keyword evidence="1" id="KW-0472">Membrane</keyword>
<evidence type="ECO:0000256" key="1">
    <source>
        <dbReference type="SAM" id="Phobius"/>
    </source>
</evidence>
<feature type="transmembrane region" description="Helical" evidence="1">
    <location>
        <begin position="257"/>
        <end position="276"/>
    </location>
</feature>
<dbReference type="PANTHER" id="PTHR13568">
    <property type="entry name" value="FAM11A, B PROTEIN"/>
    <property type="match status" value="1"/>
</dbReference>
<name>A0A4P9XQE8_9FUNG</name>
<feature type="transmembrane region" description="Helical" evidence="1">
    <location>
        <begin position="49"/>
        <end position="70"/>
    </location>
</feature>